<dbReference type="AlphaFoldDB" id="A0A9N8E3R8"/>
<feature type="region of interest" description="Disordered" evidence="1">
    <location>
        <begin position="138"/>
        <end position="159"/>
    </location>
</feature>
<accession>A0A9N8E3R8</accession>
<name>A0A9N8E3R8_9STRA</name>
<dbReference type="OrthoDB" id="47703at2759"/>
<reference evidence="3" key="1">
    <citation type="submission" date="2020-06" db="EMBL/GenBank/DDBJ databases">
        <authorList>
            <consortium name="Plant Systems Biology data submission"/>
        </authorList>
    </citation>
    <scope>NUCLEOTIDE SEQUENCE</scope>
    <source>
        <strain evidence="3">D6</strain>
    </source>
</reference>
<keyword evidence="2" id="KW-0472">Membrane</keyword>
<keyword evidence="4" id="KW-1185">Reference proteome</keyword>
<feature type="compositionally biased region" description="Basic residues" evidence="1">
    <location>
        <begin position="146"/>
        <end position="159"/>
    </location>
</feature>
<feature type="region of interest" description="Disordered" evidence="1">
    <location>
        <begin position="1"/>
        <end position="20"/>
    </location>
</feature>
<evidence type="ECO:0000256" key="1">
    <source>
        <dbReference type="SAM" id="MobiDB-lite"/>
    </source>
</evidence>
<gene>
    <name evidence="3" type="ORF">SEMRO_523_G159750.1</name>
</gene>
<feature type="transmembrane region" description="Helical" evidence="2">
    <location>
        <begin position="26"/>
        <end position="44"/>
    </location>
</feature>
<feature type="region of interest" description="Disordered" evidence="1">
    <location>
        <begin position="560"/>
        <end position="587"/>
    </location>
</feature>
<sequence>MASATVAASSSRRTSRPRYRHPSTRIAIWVGLMFAVTGATMNFSKMVGERLVDLNLEDAFLLLSSSSTATSNTNIDPARRLSTDVTTASTFITNNNYINDLATSDHTTTIPQSDTEGRKEKMERTKQDLLAKIAAIENKNNGERTRKPHPQKQKQKKHQAIAATEIKEKVELPSTQLEPVKGSKTIPILQDQTNTPDVHHHNATMAAINTTNVIVNLSDCYLPLPTGTTKTNINLWDNSTVLAPWLKEYFAWHQQQRAQLTPDNWQQQRFLIPVARKGQKNGGMTDRIRPLPAYLRLAAQTRRIFLIHWGRPFPLEEFMLPPVGGLDWRVPEYMLKDVIATGPRTEWENIVSTANNTEPILLTAKYQSWNYGEIWYKEQTAEGEAAVSHAFREIWKVVFTPSPPVAQRIQNDMRQMKLIPGEFATAHIRALYAVKDRPDDKIREMAMNAMNCASMLRPGGPFFVASDSSLAIQTAMSYGRQKNVTVVTANHHHSKKQPLHVDFHNESDTSVTPENFYDGFVDLHLMAATRCVSVGPGGFARWGHLLGYNDTCVIHHNGRYPSEEERNSIQQQASKRAELPRFPMPML</sequence>
<keyword evidence="2" id="KW-1133">Transmembrane helix</keyword>
<evidence type="ECO:0000313" key="4">
    <source>
        <dbReference type="Proteomes" id="UP001153069"/>
    </source>
</evidence>
<protein>
    <submittedName>
        <fullName evidence="3">Uncharacterized protein</fullName>
    </submittedName>
</protein>
<feature type="compositionally biased region" description="Low complexity" evidence="1">
    <location>
        <begin position="1"/>
        <end position="12"/>
    </location>
</feature>
<evidence type="ECO:0000256" key="2">
    <source>
        <dbReference type="SAM" id="Phobius"/>
    </source>
</evidence>
<organism evidence="3 4">
    <name type="scientific">Seminavis robusta</name>
    <dbReference type="NCBI Taxonomy" id="568900"/>
    <lineage>
        <taxon>Eukaryota</taxon>
        <taxon>Sar</taxon>
        <taxon>Stramenopiles</taxon>
        <taxon>Ochrophyta</taxon>
        <taxon>Bacillariophyta</taxon>
        <taxon>Bacillariophyceae</taxon>
        <taxon>Bacillariophycidae</taxon>
        <taxon>Naviculales</taxon>
        <taxon>Naviculaceae</taxon>
        <taxon>Seminavis</taxon>
    </lineage>
</organism>
<dbReference type="EMBL" id="CAICTM010000522">
    <property type="protein sequence ID" value="CAB9512189.1"/>
    <property type="molecule type" value="Genomic_DNA"/>
</dbReference>
<evidence type="ECO:0000313" key="3">
    <source>
        <dbReference type="EMBL" id="CAB9512189.1"/>
    </source>
</evidence>
<keyword evidence="2" id="KW-0812">Transmembrane</keyword>
<dbReference type="Proteomes" id="UP001153069">
    <property type="component" value="Unassembled WGS sequence"/>
</dbReference>
<comment type="caution">
    <text evidence="3">The sequence shown here is derived from an EMBL/GenBank/DDBJ whole genome shotgun (WGS) entry which is preliminary data.</text>
</comment>
<proteinExistence type="predicted"/>